<dbReference type="EMBL" id="JAFEMO010000001">
    <property type="protein sequence ID" value="KAH7578197.1"/>
    <property type="molecule type" value="Genomic_DNA"/>
</dbReference>
<dbReference type="PANTHER" id="PTHR33669:SF1">
    <property type="entry name" value="PROTEIN NIM1-INTERACTING 1"/>
    <property type="match status" value="1"/>
</dbReference>
<evidence type="ECO:0000313" key="7">
    <source>
        <dbReference type="Proteomes" id="UP000827721"/>
    </source>
</evidence>
<dbReference type="Pfam" id="PF15699">
    <property type="entry name" value="NPR1_interact"/>
    <property type="match status" value="1"/>
</dbReference>
<sequence length="126" mass="15107">METEKLVDGGVCNGGEDHHHKEDKEDEKMEKFFSLIRSFHEARNRRRQELNDLEDKRKKNKIRRCNGADQQQSSSWVPSFEWQDFTEEIEFRRPPTIFPTPYNNKDLGNKKQRRQEEDGLDLKLTL</sequence>
<evidence type="ECO:0000256" key="4">
    <source>
        <dbReference type="SAM" id="Coils"/>
    </source>
</evidence>
<keyword evidence="4" id="KW-0175">Coiled coil</keyword>
<dbReference type="InterPro" id="IPR031425">
    <property type="entry name" value="NPR1/NH1-interacting"/>
</dbReference>
<organism evidence="6 7">
    <name type="scientific">Xanthoceras sorbifolium</name>
    <dbReference type="NCBI Taxonomy" id="99658"/>
    <lineage>
        <taxon>Eukaryota</taxon>
        <taxon>Viridiplantae</taxon>
        <taxon>Streptophyta</taxon>
        <taxon>Embryophyta</taxon>
        <taxon>Tracheophyta</taxon>
        <taxon>Spermatophyta</taxon>
        <taxon>Magnoliopsida</taxon>
        <taxon>eudicotyledons</taxon>
        <taxon>Gunneridae</taxon>
        <taxon>Pentapetalae</taxon>
        <taxon>rosids</taxon>
        <taxon>malvids</taxon>
        <taxon>Sapindales</taxon>
        <taxon>Sapindaceae</taxon>
        <taxon>Xanthoceroideae</taxon>
        <taxon>Xanthoceras</taxon>
    </lineage>
</organism>
<gene>
    <name evidence="6" type="ORF">JRO89_XS01G0352200</name>
</gene>
<feature type="compositionally biased region" description="Basic and acidic residues" evidence="5">
    <location>
        <begin position="15"/>
        <end position="27"/>
    </location>
</feature>
<protein>
    <submittedName>
        <fullName evidence="6">Uncharacterized protein</fullName>
    </submittedName>
</protein>
<comment type="subcellular location">
    <subcellularLocation>
        <location evidence="1">Nucleus</location>
    </subcellularLocation>
</comment>
<evidence type="ECO:0000256" key="5">
    <source>
        <dbReference type="SAM" id="MobiDB-lite"/>
    </source>
</evidence>
<proteinExistence type="inferred from homology"/>
<keyword evidence="3" id="KW-0539">Nucleus</keyword>
<evidence type="ECO:0000256" key="3">
    <source>
        <dbReference type="ARBA" id="ARBA00023242"/>
    </source>
</evidence>
<feature type="coiled-coil region" evidence="4">
    <location>
        <begin position="36"/>
        <end position="63"/>
    </location>
</feature>
<feature type="compositionally biased region" description="Basic and acidic residues" evidence="5">
    <location>
        <begin position="114"/>
        <end position="126"/>
    </location>
</feature>
<evidence type="ECO:0000313" key="6">
    <source>
        <dbReference type="EMBL" id="KAH7578197.1"/>
    </source>
</evidence>
<accession>A0ABQ8INA2</accession>
<evidence type="ECO:0000256" key="2">
    <source>
        <dbReference type="ARBA" id="ARBA00009937"/>
    </source>
</evidence>
<name>A0ABQ8INA2_9ROSI</name>
<evidence type="ECO:0000256" key="1">
    <source>
        <dbReference type="ARBA" id="ARBA00004123"/>
    </source>
</evidence>
<keyword evidence="7" id="KW-1185">Reference proteome</keyword>
<feature type="region of interest" description="Disordered" evidence="5">
    <location>
        <begin position="93"/>
        <end position="126"/>
    </location>
</feature>
<feature type="region of interest" description="Disordered" evidence="5">
    <location>
        <begin position="1"/>
        <end position="27"/>
    </location>
</feature>
<comment type="similarity">
    <text evidence="2">Belongs to the NPR1-interactor family.</text>
</comment>
<dbReference type="PANTHER" id="PTHR33669">
    <property type="entry name" value="PROTEIN NEGATIVE REGULATOR OF RESISTANCE"/>
    <property type="match status" value="1"/>
</dbReference>
<reference evidence="6 7" key="1">
    <citation type="submission" date="2021-02" db="EMBL/GenBank/DDBJ databases">
        <title>Plant Genome Project.</title>
        <authorList>
            <person name="Zhang R.-G."/>
        </authorList>
    </citation>
    <scope>NUCLEOTIDE SEQUENCE [LARGE SCALE GENOMIC DNA]</scope>
    <source>
        <tissue evidence="6">Leaves</tissue>
    </source>
</reference>
<dbReference type="Proteomes" id="UP000827721">
    <property type="component" value="Unassembled WGS sequence"/>
</dbReference>
<comment type="caution">
    <text evidence="6">The sequence shown here is derived from an EMBL/GenBank/DDBJ whole genome shotgun (WGS) entry which is preliminary data.</text>
</comment>